<accession>A0A2N6QLK5</accession>
<protein>
    <recommendedName>
        <fullName evidence="1">DUF3644 domain-containing protein</fullName>
    </recommendedName>
</protein>
<feature type="domain" description="DUF3644" evidence="1">
    <location>
        <begin position="7"/>
        <end position="55"/>
    </location>
</feature>
<evidence type="ECO:0000313" key="2">
    <source>
        <dbReference type="EMBL" id="PMC20523.1"/>
    </source>
</evidence>
<dbReference type="InterPro" id="IPR022104">
    <property type="entry name" value="DUF3644"/>
</dbReference>
<name>A0A2N6QLK5_9STAP</name>
<dbReference type="AlphaFoldDB" id="A0A2N6QLK5"/>
<gene>
    <name evidence="2" type="ORF">CJ235_02290</name>
</gene>
<reference evidence="2 3" key="1">
    <citation type="submission" date="2017-09" db="EMBL/GenBank/DDBJ databases">
        <title>Bacterial strain isolated from the female urinary microbiota.</title>
        <authorList>
            <person name="Thomas-White K."/>
            <person name="Kumar N."/>
            <person name="Forster S."/>
            <person name="Putonti C."/>
            <person name="Lawley T."/>
            <person name="Wolfe A.J."/>
        </authorList>
    </citation>
    <scope>NUCLEOTIDE SEQUENCE [LARGE SCALE GENOMIC DNA]</scope>
    <source>
        <strain evidence="2 3">UMB0834</strain>
    </source>
</reference>
<dbReference type="Pfam" id="PF12358">
    <property type="entry name" value="DUF3644"/>
    <property type="match status" value="1"/>
</dbReference>
<sequence length="121" mass="13768">MENLSKQLVNKSIESFILGLEIYNKPTIKYRIEGFSFFICNAWELMLKVVVVEKDSVVENGQLGVVLVNGYNGTVKRIRYKDDQVILIPESNNPNHYPQVYSAKDEVEIVGKVVASVKIFD</sequence>
<evidence type="ECO:0000259" key="1">
    <source>
        <dbReference type="Pfam" id="PF12358"/>
    </source>
</evidence>
<dbReference type="Gene3D" id="2.10.109.10">
    <property type="entry name" value="Umud Fragment, subunit A"/>
    <property type="match status" value="1"/>
</dbReference>
<comment type="caution">
    <text evidence="2">The sequence shown here is derived from an EMBL/GenBank/DDBJ whole genome shotgun (WGS) entry which is preliminary data.</text>
</comment>
<dbReference type="EMBL" id="PNGG01000001">
    <property type="protein sequence ID" value="PMC20523.1"/>
    <property type="molecule type" value="Genomic_DNA"/>
</dbReference>
<dbReference type="RefSeq" id="WP_102696047.1">
    <property type="nucleotide sequence ID" value="NZ_PNGG01000001.1"/>
</dbReference>
<dbReference type="InterPro" id="IPR036286">
    <property type="entry name" value="LexA/Signal_pep-like_sf"/>
</dbReference>
<dbReference type="SUPFAM" id="SSF51306">
    <property type="entry name" value="LexA/Signal peptidase"/>
    <property type="match status" value="1"/>
</dbReference>
<dbReference type="Proteomes" id="UP000235748">
    <property type="component" value="Unassembled WGS sequence"/>
</dbReference>
<proteinExistence type="predicted"/>
<evidence type="ECO:0000313" key="3">
    <source>
        <dbReference type="Proteomes" id="UP000235748"/>
    </source>
</evidence>
<organism evidence="2 3">
    <name type="scientific">Staphylococcus pettenkoferi</name>
    <dbReference type="NCBI Taxonomy" id="170573"/>
    <lineage>
        <taxon>Bacteria</taxon>
        <taxon>Bacillati</taxon>
        <taxon>Bacillota</taxon>
        <taxon>Bacilli</taxon>
        <taxon>Bacillales</taxon>
        <taxon>Staphylococcaceae</taxon>
        <taxon>Staphylococcus</taxon>
    </lineage>
</organism>